<dbReference type="Proteomes" id="UP000326570">
    <property type="component" value="Unassembled WGS sequence"/>
</dbReference>
<dbReference type="InterPro" id="IPR026444">
    <property type="entry name" value="Secre_tail"/>
</dbReference>
<evidence type="ECO:0000313" key="3">
    <source>
        <dbReference type="EMBL" id="KAA9325667.1"/>
    </source>
</evidence>
<dbReference type="InterPro" id="IPR006644">
    <property type="entry name" value="Cadg"/>
</dbReference>
<dbReference type="Pfam" id="PF17957">
    <property type="entry name" value="Big_7"/>
    <property type="match status" value="1"/>
</dbReference>
<name>A0A5N1IP26_9BACT</name>
<dbReference type="GO" id="GO:0004553">
    <property type="term" value="F:hydrolase activity, hydrolyzing O-glycosyl compounds"/>
    <property type="evidence" value="ECO:0007669"/>
    <property type="project" value="UniProtKB-ARBA"/>
</dbReference>
<dbReference type="SUPFAM" id="SSF52317">
    <property type="entry name" value="Class I glutamine amidotransferase-like"/>
    <property type="match status" value="1"/>
</dbReference>
<dbReference type="NCBIfam" id="TIGR04183">
    <property type="entry name" value="Por_Secre_tail"/>
    <property type="match status" value="1"/>
</dbReference>
<dbReference type="EMBL" id="VTWT01000011">
    <property type="protein sequence ID" value="KAA9325667.1"/>
    <property type="molecule type" value="Genomic_DNA"/>
</dbReference>
<dbReference type="SUPFAM" id="SSF49363">
    <property type="entry name" value="Purple acid phosphatase, N-terminal domain"/>
    <property type="match status" value="1"/>
</dbReference>
<dbReference type="InterPro" id="IPR003961">
    <property type="entry name" value="FN3_dom"/>
</dbReference>
<sequence>MKELLYAQRPRKVDKDPFQRSSRKRTKNQIRYFYNRFKPVDQVIRGLLPLLLCFFFFAASAQNSIATENALPGNPASEWDISGAGDLSIQGFATDISYNKGETARFKIKTNASAYTIRIYRLGYYQGNGARFMGNATVTATLPQTQPTCLTNSTGLIDCGNWAESASWNIPANAVSGIYIAKLTRTNTGGSSHITFVVRDDASTSDLLFQTSDATWQAYNVYGDNNNGKSLYTGSGGKASKVSYNRPFYTRSGGGGGGSEDWLFNAEYPMIRFLERNGYNVTYTTNVDTDRRGNLIQNHKAFLSVGHDEYWSKGMRDNVEAARNAGRHLAFFSGNEVYWKTRWENSIDGSGKTHRTLVCYKEGTLGENQCNTKCDPSSEWTGLWRSGCEYPASDGCRPENELSGQISWEDSNGALQVPATFQNLRFWRNTSVAGLGTNQTATFTPNTVGYEWNSDQEVYRSSYPAGRVLLSRTVIGGKTHNASLYKHNSGALVFGAGTVQWSWGLDGNHDRGSDAPSRDMQQATLNLLADMAAQPGSKQADLTAATASADNLAPTVAVTSPTNGANVPSGAAVTISGTASDANTVAGIEVSVDGGTTWRQASGTTNWTFSWIPSATGPATIRCRAFDDSGNLSGVVAVNVTVGSTGNPNCPCTVFLPTDNPGASLENDNNQPIQLGMKFTSTTNGFITGVRFYKNSGNTGTHTGQLYSSTGTLLAQATFTNETASGWQEQAFANPVAINANTTYIISYHSSAGFYSVNDIGFATALVNGPLKGLANGENGPNGVYQYSATPTFPTTNFQASNYYVDVVFNTIVGPDTNPPVVLATIPVSNAIGVNEAANISITFNEALDPSTVSSATISLMSGSSPVPATVTFDALNRTVTLDPLSNLNFNANYSVIVRGGTADPRIKDVAGNALAADYTFAFTTRPTPPPPPPSANDGPGGPILVISSSANPFSRYPVEILRAEGFNEFAAKDISEITANTALLNSYDVILLGEISLSAANVTSLTNWVEAGGTLIAFKPDPQLASLLGLSAATGTLSDRYLLVNTTSGPGVGIVNQTIQYHGAANLYALNGAASLATLYSNATTATTNPAVTMRNVGSNGGKAVAFAYDLARSIVYTRQGNPAWAGQKRDGQSGPIRSDDMFFPDWIDFNKVAIPQADEQQRLLANIIIQANLHKKPLPRFWYLPRGLKAAVVMTGDDHAGGGTVGRFNDYVAKSASNTPQAVAEWTAIRGTSYIYPGTNITNAQAMSYEAQGFEISLHLNTNCATWTPTSVRTMFDDQLASLAAQLPGISTPVTHRTHCISWSDWATKAKAEAERGIRLDANYYYWPGAWINDRPGMFTGSGIPMRFADLDGTLIDCYQAATQLTDESNITYSTHINSLLDNALGANGYYGVFTANMHTDVNGGNSSNGSNIIVAAAQQRQVPVISAKQMLTWLDGRNNSSFGAMSWNNGVLNFTVTAADGSHNLRGMLPIDGNGGQLTGITVNGEPVSYTTETIKGMAYAFFPANSGNYAATYSNSTTPLQISAVNVSQTAPGSATVTWNTNVLADSKVAYGTAANQLNLNVADANPVTAHSLTLTGLTPATTYYYRVTSATSSGNNLTEPDAAAAPLSFTTPAAACFSDETVASFNAGTIGTSTFVSPNGVTLKPQLAEEFTTLPATSQWQSFPWTSGGTSTITNGQVVVDGARYNTEPVNAAFGPGTTIEFVGTFGNAPFQHIGFGSGDDAAMFNTVSTWAMFSTGSSGSGLLARVANNGPSVDIPVGSNLLGSPHRYKISWKANAIEFYVDCALVHTQNSTLTAPMRVGMSDFTVGGPSIALDWITASPYASSGSYTSRVYDGGSQKNWQEASWQAALPAGTAIQLFQRQGNTATPDGTWTAFTAIPASGTNVGGTSRYIQYQADLTTSDASVSPVLEKVNFGCASPTCPTLTFSPVSASVLPDATQGTAYSQTISTNPVGYSFTATGLPAGLTIDAVSGVISGIPTNAVANAAITVTASQGGCTETATYTLSVQAPVPACFSDETAASFNAGTLDASTAANANGITLKPLLTEEFDVLPPTTQWQSFPWATGGGSTLVNGQVVVDGARYNTEPVGTTYGPGTSIDFVGTFGTAPFQHIGLGAGNNVDMYNNTSTWAMFSTGSAGTGLLARVANGGPSVDVPIAGNLLGTPHRYQINWKAGSIEFYVDGNLVHTQNATLTTPMRVGMSDFAVGGQSVSLDRMLITPYAASGSYTSRVYDGGSQKNWQEASWQAALPAGTAIQLFQRQGNTATPDGTWTAFTAIPASGTNVGGTSRYIQYRADLTTTNTSVTPELQKVNIGCETFTCPAVTFTPVTNTVLPVATEGTAYSQTISSDPSGYSFTATGLPAGLAMDAVSGAISGTPSAALTNASIKVIATQGACSDSAFYTLSVNPANQAPELAAIGNKSVTVGQALLFTATATDNDSSQTLTYSVENAPAAATINASSGEFSWMPGSGDIGAHTFKVKVTDNGIPALSDEEEITVTVNPVQYSLLVTAPVNGSVTVNPNQSSFISGDSVMLTAVPDNGYVFSHWSGDATGSSNPLKVIMNGNKTIAANFVAVPTVYTLNATSSGNGNVTVDPNQTSFESGSNATLTAVPTNGFMFSHWSGDASGSANPLTITMDGDKNITANFTAVPVLYNLSVTSSGNGSVTIDPNQSSFTDGSQVTITAVPASGYVFSNWGGDASGNTNPLSVTMNADKFITANFTVVGSNLEVTGFNLIDATTELPLRQINDGDVINLATVGSKKLNIQALTLQPTVGSVVFNLSGQETKVRSDESVPYSLFGDNQGNYYSWIPTAGTYTLTATPYTLGVGKGTAGISRTITFTLMSQPAVAQYYLNVSTVGAGTVTKDPNQASYTSGSNVTLTATPDPGFVFSHWSGAATGNMNPLSVSMNTNKNITANFKLAPTMYTLTVSTSGSGTVNIDPNQTSFTDGALVTLTAVPASGFAFSHWSGSATGNSNPLTLAMNSSKSITAVFLSLASLQVTGFNLIDATTELPLKQLQNGDVINLATVGSKKLNIQALTLQPTVGSVVFNLSGQETKVRSDESVPYSLFGDNNGNYYSWIPTAGTYTLTATPYSLGVGKGTAGIPLTISFSVVNQAVATRVANTETDPVLGIADQLRNATGPLLVAYPNPFRNELNITLETGQREPATLTLTDALGRTCYQQKVEMTDGKAQITLPKSVSLKAGIYFLRAQQGATQKVIKIIRE</sequence>
<gene>
    <name evidence="3" type="ORF">F0P94_17175</name>
</gene>
<feature type="domain" description="Fibronectin type-III" evidence="2">
    <location>
        <begin position="1522"/>
        <end position="1619"/>
    </location>
</feature>
<dbReference type="Gene3D" id="2.60.40.380">
    <property type="entry name" value="Purple acid phosphatase-like, N-terminal"/>
    <property type="match status" value="1"/>
</dbReference>
<dbReference type="InterPro" id="IPR046540">
    <property type="entry name" value="DMFA2_C"/>
</dbReference>
<keyword evidence="4" id="KW-1185">Reference proteome</keyword>
<dbReference type="Gene3D" id="3.40.50.880">
    <property type="match status" value="1"/>
</dbReference>
<comment type="caution">
    <text evidence="3">The sequence shown here is derived from an EMBL/GenBank/DDBJ whole genome shotgun (WGS) entry which is preliminary data.</text>
</comment>
<proteinExistence type="predicted"/>
<dbReference type="SMART" id="SM00060">
    <property type="entry name" value="FN3"/>
    <property type="match status" value="1"/>
</dbReference>
<dbReference type="Pfam" id="PF18998">
    <property type="entry name" value="Flg_new_2"/>
    <property type="match status" value="5"/>
</dbReference>
<dbReference type="GO" id="GO:0005509">
    <property type="term" value="F:calcium ion binding"/>
    <property type="evidence" value="ECO:0007669"/>
    <property type="project" value="InterPro"/>
</dbReference>
<dbReference type="InterPro" id="IPR014756">
    <property type="entry name" value="Ig_E-set"/>
</dbReference>
<dbReference type="InterPro" id="IPR025141">
    <property type="entry name" value="DUF4082"/>
</dbReference>
<dbReference type="GO" id="GO:0005975">
    <property type="term" value="P:carbohydrate metabolic process"/>
    <property type="evidence" value="ECO:0007669"/>
    <property type="project" value="UniProtKB-ARBA"/>
</dbReference>
<dbReference type="CDD" id="cd00063">
    <property type="entry name" value="FN3"/>
    <property type="match status" value="1"/>
</dbReference>
<dbReference type="Pfam" id="PF05345">
    <property type="entry name" value="He_PIG"/>
    <property type="match status" value="3"/>
</dbReference>
<evidence type="ECO:0000313" key="4">
    <source>
        <dbReference type="Proteomes" id="UP000326570"/>
    </source>
</evidence>
<dbReference type="Gene3D" id="2.60.40.10">
    <property type="entry name" value="Immunoglobulins"/>
    <property type="match status" value="4"/>
</dbReference>
<dbReference type="InterPro" id="IPR014755">
    <property type="entry name" value="Cu-Rt/internalin_Ig-like"/>
</dbReference>
<protein>
    <submittedName>
        <fullName evidence="3">DUF4082 domain-containing protein</fullName>
    </submittedName>
</protein>
<dbReference type="GO" id="GO:0016020">
    <property type="term" value="C:membrane"/>
    <property type="evidence" value="ECO:0007669"/>
    <property type="project" value="InterPro"/>
</dbReference>
<dbReference type="SUPFAM" id="SSF49313">
    <property type="entry name" value="Cadherin-like"/>
    <property type="match status" value="3"/>
</dbReference>
<reference evidence="3 4" key="1">
    <citation type="submission" date="2019-09" db="EMBL/GenBank/DDBJ databases">
        <title>Genome sequence of Adhaeribacter sp. M2.</title>
        <authorList>
            <person name="Srinivasan S."/>
        </authorList>
    </citation>
    <scope>NUCLEOTIDE SEQUENCE [LARGE SCALE GENOMIC DNA]</scope>
    <source>
        <strain evidence="3 4">M2</strain>
    </source>
</reference>
<dbReference type="CDD" id="cd11304">
    <property type="entry name" value="Cadherin_repeat"/>
    <property type="match status" value="1"/>
</dbReference>
<dbReference type="Pfam" id="PF18962">
    <property type="entry name" value="Por_Secre_tail"/>
    <property type="match status" value="1"/>
</dbReference>
<dbReference type="Pfam" id="PF16656">
    <property type="entry name" value="Pur_ac_phosph_N"/>
    <property type="match status" value="1"/>
</dbReference>
<dbReference type="Pfam" id="PF20254">
    <property type="entry name" value="DMFA2_C"/>
    <property type="match status" value="1"/>
</dbReference>
<dbReference type="InterPro" id="IPR029062">
    <property type="entry name" value="Class_I_gatase-like"/>
</dbReference>
<evidence type="ECO:0000256" key="1">
    <source>
        <dbReference type="ARBA" id="ARBA00022729"/>
    </source>
</evidence>
<dbReference type="Pfam" id="PF13205">
    <property type="entry name" value="Big_5"/>
    <property type="match status" value="1"/>
</dbReference>
<dbReference type="InterPro" id="IPR008963">
    <property type="entry name" value="Purple_acid_Pase-like_N"/>
</dbReference>
<dbReference type="InterPro" id="IPR013320">
    <property type="entry name" value="ConA-like_dom_sf"/>
</dbReference>
<dbReference type="InterPro" id="IPR044060">
    <property type="entry name" value="Bacterial_rp_domain"/>
</dbReference>
<keyword evidence="1" id="KW-0732">Signal</keyword>
<dbReference type="Pfam" id="PF13313">
    <property type="entry name" value="DUF4082"/>
    <property type="match status" value="1"/>
</dbReference>
<dbReference type="GO" id="GO:0003993">
    <property type="term" value="F:acid phosphatase activity"/>
    <property type="evidence" value="ECO:0007669"/>
    <property type="project" value="InterPro"/>
</dbReference>
<dbReference type="InterPro" id="IPR013783">
    <property type="entry name" value="Ig-like_fold"/>
</dbReference>
<evidence type="ECO:0000259" key="2">
    <source>
        <dbReference type="PROSITE" id="PS50853"/>
    </source>
</evidence>
<accession>A0A5N1IP26</accession>
<dbReference type="SUPFAM" id="SSF49899">
    <property type="entry name" value="Concanavalin A-like lectins/glucanases"/>
    <property type="match status" value="2"/>
</dbReference>
<dbReference type="SUPFAM" id="SSF81296">
    <property type="entry name" value="E set domains"/>
    <property type="match status" value="1"/>
</dbReference>
<dbReference type="PROSITE" id="PS50853">
    <property type="entry name" value="FN3"/>
    <property type="match status" value="1"/>
</dbReference>
<dbReference type="InterPro" id="IPR032812">
    <property type="entry name" value="SbsA_Ig"/>
</dbReference>
<dbReference type="SMART" id="SM00736">
    <property type="entry name" value="CADG"/>
    <property type="match status" value="3"/>
</dbReference>
<dbReference type="InterPro" id="IPR015919">
    <property type="entry name" value="Cadherin-like_sf"/>
</dbReference>
<dbReference type="InterPro" id="IPR015914">
    <property type="entry name" value="PAPs_N"/>
</dbReference>
<organism evidence="3 4">
    <name type="scientific">Adhaeribacter soli</name>
    <dbReference type="NCBI Taxonomy" id="2607655"/>
    <lineage>
        <taxon>Bacteria</taxon>
        <taxon>Pseudomonadati</taxon>
        <taxon>Bacteroidota</taxon>
        <taxon>Cytophagia</taxon>
        <taxon>Cytophagales</taxon>
        <taxon>Hymenobacteraceae</taxon>
        <taxon>Adhaeribacter</taxon>
    </lineage>
</organism>
<dbReference type="Gene3D" id="2.60.120.200">
    <property type="match status" value="2"/>
</dbReference>
<dbReference type="Gene3D" id="2.60.40.1220">
    <property type="match status" value="1"/>
</dbReference>